<dbReference type="AlphaFoldDB" id="A0A179UDF0"/>
<gene>
    <name evidence="2" type="ORF">BDBG_01718</name>
</gene>
<accession>A0A179UDF0</accession>
<dbReference type="EMBL" id="GG657450">
    <property type="protein sequence ID" value="OAT05299.1"/>
    <property type="molecule type" value="Genomic_DNA"/>
</dbReference>
<reference evidence="3" key="1">
    <citation type="journal article" date="2015" name="PLoS Genet.">
        <title>The dynamic genome and transcriptome of the human fungal pathogen Blastomyces and close relative Emmonsia.</title>
        <authorList>
            <person name="Munoz J.F."/>
            <person name="Gauthier G.M."/>
            <person name="Desjardins C.A."/>
            <person name="Gallo J.E."/>
            <person name="Holder J."/>
            <person name="Sullivan T.D."/>
            <person name="Marty A.J."/>
            <person name="Carmen J.C."/>
            <person name="Chen Z."/>
            <person name="Ding L."/>
            <person name="Gujja S."/>
            <person name="Magrini V."/>
            <person name="Misas E."/>
            <person name="Mitreva M."/>
            <person name="Priest M."/>
            <person name="Saif S."/>
            <person name="Whiston E.A."/>
            <person name="Young S."/>
            <person name="Zeng Q."/>
            <person name="Goldman W.E."/>
            <person name="Mardis E.R."/>
            <person name="Taylor J.W."/>
            <person name="McEwen J.G."/>
            <person name="Clay O.K."/>
            <person name="Klein B.S."/>
            <person name="Cuomo C.A."/>
        </authorList>
    </citation>
    <scope>NUCLEOTIDE SEQUENCE [LARGE SCALE GENOMIC DNA]</scope>
    <source>
        <strain evidence="3">SLH14081</strain>
    </source>
</reference>
<dbReference type="STRING" id="559298.A0A179UDF0"/>
<evidence type="ECO:0000256" key="1">
    <source>
        <dbReference type="SAM" id="MobiDB-lite"/>
    </source>
</evidence>
<evidence type="ECO:0000313" key="3">
    <source>
        <dbReference type="Proteomes" id="UP000002038"/>
    </source>
</evidence>
<protein>
    <submittedName>
        <fullName evidence="2">Uncharacterized protein</fullName>
    </submittedName>
</protein>
<name>A0A179UDF0_BLAGS</name>
<evidence type="ECO:0000313" key="2">
    <source>
        <dbReference type="EMBL" id="OAT05299.1"/>
    </source>
</evidence>
<proteinExistence type="predicted"/>
<organism evidence="2 3">
    <name type="scientific">Blastomyces gilchristii (strain SLH14081)</name>
    <name type="common">Blastomyces dermatitidis</name>
    <dbReference type="NCBI Taxonomy" id="559298"/>
    <lineage>
        <taxon>Eukaryota</taxon>
        <taxon>Fungi</taxon>
        <taxon>Dikarya</taxon>
        <taxon>Ascomycota</taxon>
        <taxon>Pezizomycotina</taxon>
        <taxon>Eurotiomycetes</taxon>
        <taxon>Eurotiomycetidae</taxon>
        <taxon>Onygenales</taxon>
        <taxon>Ajellomycetaceae</taxon>
        <taxon>Blastomyces</taxon>
    </lineage>
</organism>
<dbReference type="OrthoDB" id="8062037at2759"/>
<dbReference type="Proteomes" id="UP000002038">
    <property type="component" value="Unassembled WGS sequence"/>
</dbReference>
<dbReference type="RefSeq" id="XP_031576651.1">
    <property type="nucleotide sequence ID" value="XM_031720455.1"/>
</dbReference>
<feature type="region of interest" description="Disordered" evidence="1">
    <location>
        <begin position="1"/>
        <end position="40"/>
    </location>
</feature>
<keyword evidence="3" id="KW-1185">Reference proteome</keyword>
<dbReference type="VEuPathDB" id="FungiDB:BDBG_01718"/>
<sequence>MAKTGNAAPQDVAAHGVSPSRDAAIGPSQNEQAISSRQHPNGDIIHSLDMSAIRAMPTVYFIRTIYMAIMLIKLHFAAIEQKQTDDTKQHAACNLQVSEWLEALIQMFAGWGELWPAARLTMVFKKLKTCQLQAITPTTPETSSPNSFPATAGNSVPSVLPDFSSVPLISMDLDLDQMFPDAMQGFDLDFDDLSDNALGSPPDKGLAVGGSAGNEALKTDICPRNGQLYSRVSHLLSSMLVLK</sequence>
<dbReference type="GeneID" id="8510351"/>
<dbReference type="KEGG" id="bgh:BDBG_01718"/>
<feature type="compositionally biased region" description="Polar residues" evidence="1">
    <location>
        <begin position="27"/>
        <end position="39"/>
    </location>
</feature>